<dbReference type="AlphaFoldDB" id="U5ETW1"/>
<feature type="domain" description="Glycosyl hydrolases family 22 (GH22)" evidence="11">
    <location>
        <begin position="92"/>
        <end position="110"/>
    </location>
</feature>
<dbReference type="GO" id="GO:0042742">
    <property type="term" value="P:defense response to bacterium"/>
    <property type="evidence" value="ECO:0007669"/>
    <property type="project" value="UniProtKB-KW"/>
</dbReference>
<reference evidence="12" key="1">
    <citation type="journal article" date="2014" name="Insect Biochem. Mol. Biol.">
        <title>An insight into the sialome of the frog biting fly, Corethrella appendiculata.</title>
        <authorList>
            <person name="Ribeiro J.M.C."/>
            <person name="Chagas A.C."/>
            <person name="Pham V.M."/>
            <person name="Lounibos L.P."/>
            <person name="Calvo E."/>
        </authorList>
    </citation>
    <scope>NUCLEOTIDE SEQUENCE</scope>
    <source>
        <tissue evidence="12">Salivary glands</tissue>
    </source>
</reference>
<keyword evidence="5 10" id="KW-0732">Signal</keyword>
<dbReference type="PRINTS" id="PR00135">
    <property type="entry name" value="LYZLACT"/>
</dbReference>
<keyword evidence="8" id="KW-0326">Glycosidase</keyword>
<evidence type="ECO:0000256" key="7">
    <source>
        <dbReference type="ARBA" id="ARBA00023157"/>
    </source>
</evidence>
<dbReference type="GO" id="GO:0031640">
    <property type="term" value="P:killing of cells of another organism"/>
    <property type="evidence" value="ECO:0007669"/>
    <property type="project" value="UniProtKB-KW"/>
</dbReference>
<dbReference type="InterPro" id="IPR000974">
    <property type="entry name" value="Glyco_hydro_22_lys"/>
</dbReference>
<dbReference type="InterPro" id="IPR001916">
    <property type="entry name" value="Glyco_hydro_22"/>
</dbReference>
<keyword evidence="6" id="KW-0378">Hydrolase</keyword>
<dbReference type="GO" id="GO:0003796">
    <property type="term" value="F:lysozyme activity"/>
    <property type="evidence" value="ECO:0007669"/>
    <property type="project" value="UniProtKB-EC"/>
</dbReference>
<proteinExistence type="evidence at transcript level"/>
<dbReference type="PROSITE" id="PS00128">
    <property type="entry name" value="GLYCOSYL_HYDROL_F22_1"/>
    <property type="match status" value="1"/>
</dbReference>
<evidence type="ECO:0000256" key="3">
    <source>
        <dbReference type="ARBA" id="ARBA00022529"/>
    </source>
</evidence>
<evidence type="ECO:0000259" key="11">
    <source>
        <dbReference type="PROSITE" id="PS00128"/>
    </source>
</evidence>
<evidence type="ECO:0000256" key="5">
    <source>
        <dbReference type="ARBA" id="ARBA00022729"/>
    </source>
</evidence>
<accession>U5ETW1</accession>
<feature type="signal peptide" evidence="10">
    <location>
        <begin position="1"/>
        <end position="22"/>
    </location>
</feature>
<keyword evidence="3" id="KW-0929">Antimicrobial</keyword>
<comment type="similarity">
    <text evidence="9">Belongs to the glycosyl hydrolase 22 family.</text>
</comment>
<evidence type="ECO:0000256" key="8">
    <source>
        <dbReference type="ARBA" id="ARBA00023295"/>
    </source>
</evidence>
<dbReference type="FunFam" id="1.10.530.10:FF:000024">
    <property type="entry name" value="C-type lysozyme"/>
    <property type="match status" value="1"/>
</dbReference>
<dbReference type="PRINTS" id="PR00137">
    <property type="entry name" value="LYSOZYME"/>
</dbReference>
<evidence type="ECO:0000313" key="12">
    <source>
        <dbReference type="EMBL" id="JAB58135.1"/>
    </source>
</evidence>
<feature type="chain" id="PRO_5004659745" description="lysozyme" evidence="10">
    <location>
        <begin position="23"/>
        <end position="142"/>
    </location>
</feature>
<name>U5ETW1_9DIPT</name>
<dbReference type="SMART" id="SM00263">
    <property type="entry name" value="LYZ1"/>
    <property type="match status" value="1"/>
</dbReference>
<keyword evidence="7" id="KW-1015">Disulfide bond</keyword>
<dbReference type="Pfam" id="PF00062">
    <property type="entry name" value="Lys"/>
    <property type="match status" value="1"/>
</dbReference>
<evidence type="ECO:0000256" key="1">
    <source>
        <dbReference type="ARBA" id="ARBA00000632"/>
    </source>
</evidence>
<organism evidence="12">
    <name type="scientific">Corethrella appendiculata</name>
    <dbReference type="NCBI Taxonomy" id="1370023"/>
    <lineage>
        <taxon>Eukaryota</taxon>
        <taxon>Metazoa</taxon>
        <taxon>Ecdysozoa</taxon>
        <taxon>Arthropoda</taxon>
        <taxon>Hexapoda</taxon>
        <taxon>Insecta</taxon>
        <taxon>Pterygota</taxon>
        <taxon>Neoptera</taxon>
        <taxon>Endopterygota</taxon>
        <taxon>Diptera</taxon>
        <taxon>Nematocera</taxon>
        <taxon>Culicoidea</taxon>
        <taxon>Chaoboridae</taxon>
        <taxon>Corethrella</taxon>
    </lineage>
</organism>
<dbReference type="PANTHER" id="PTHR11407:SF63">
    <property type="entry name" value="LYSOZYME C"/>
    <property type="match status" value="1"/>
</dbReference>
<comment type="catalytic activity">
    <reaction evidence="1">
        <text>Hydrolysis of (1-&gt;4)-beta-linkages between N-acetylmuramic acid and N-acetyl-D-glucosamine residues in a peptidoglycan and between N-acetyl-D-glucosamine residues in chitodextrins.</text>
        <dbReference type="EC" id="3.2.1.17"/>
    </reaction>
</comment>
<protein>
    <recommendedName>
        <fullName evidence="2">lysozyme</fullName>
        <ecNumber evidence="2">3.2.1.17</ecNumber>
    </recommendedName>
</protein>
<evidence type="ECO:0000256" key="4">
    <source>
        <dbReference type="ARBA" id="ARBA00022638"/>
    </source>
</evidence>
<dbReference type="Gene3D" id="1.10.530.10">
    <property type="match status" value="1"/>
</dbReference>
<dbReference type="InterPro" id="IPR019799">
    <property type="entry name" value="Glyco_hydro_22_CS"/>
</dbReference>
<dbReference type="SUPFAM" id="SSF53955">
    <property type="entry name" value="Lysozyme-like"/>
    <property type="match status" value="1"/>
</dbReference>
<evidence type="ECO:0000256" key="6">
    <source>
        <dbReference type="ARBA" id="ARBA00022801"/>
    </source>
</evidence>
<dbReference type="CDD" id="cd16899">
    <property type="entry name" value="LYZ_C_invert"/>
    <property type="match status" value="1"/>
</dbReference>
<dbReference type="PANTHER" id="PTHR11407">
    <property type="entry name" value="LYSOZYME C"/>
    <property type="match status" value="1"/>
</dbReference>
<evidence type="ECO:0000256" key="10">
    <source>
        <dbReference type="SAM" id="SignalP"/>
    </source>
</evidence>
<dbReference type="PROSITE" id="PS51348">
    <property type="entry name" value="GLYCOSYL_HYDROL_F22_2"/>
    <property type="match status" value="1"/>
</dbReference>
<evidence type="ECO:0000256" key="9">
    <source>
        <dbReference type="RuleBase" id="RU004440"/>
    </source>
</evidence>
<keyword evidence="4" id="KW-0081">Bacteriolytic enzyme</keyword>
<dbReference type="EC" id="3.2.1.17" evidence="2"/>
<dbReference type="EMBL" id="GANO01001736">
    <property type="protein sequence ID" value="JAB58135.1"/>
    <property type="molecule type" value="mRNA"/>
</dbReference>
<sequence length="142" mass="16079">MNFTSFIATVLALSIFQLVVESKIYKKCDLAKTLERNEISRTFVSTWVCIAQAESNFDTSKKQSFPNLSSSFGILQINSKDWCREGRKGGRCNAKCEDFLNDDINDDIRCAKLIAMRDGFKAWKGFEKKCKAPNPLPDVSMC</sequence>
<dbReference type="InterPro" id="IPR023346">
    <property type="entry name" value="Lysozyme-like_dom_sf"/>
</dbReference>
<evidence type="ECO:0000256" key="2">
    <source>
        <dbReference type="ARBA" id="ARBA00012732"/>
    </source>
</evidence>